<dbReference type="KEGG" id="swi:Swit_1786"/>
<dbReference type="EMBL" id="CP000699">
    <property type="protein sequence ID" value="ABQ68148.1"/>
    <property type="molecule type" value="Genomic_DNA"/>
</dbReference>
<sequence length="172" mass="19376">MQDQGVSDLLAQSAIMRLIHTYPRGLDRLDKELLLSIGHADATVDFPGMFSGSWAGFVDWLMAAHTDMLYNRHTIGNVLIEVDGDKAVSETTATAHLVVKRADGDIENRETHSRYLDSWRLDGGRWWLAGRRTLRDYRSIDIITPERFAATTSYVHAADVGRDDPSYAHFGR</sequence>
<proteinExistence type="predicted"/>
<organism evidence="2 3">
    <name type="scientific">Rhizorhabdus wittichii (strain DSM 6014 / CCUG 31198 / JCM 15750 / NBRC 105917 / EY 4224 / RW1)</name>
    <name type="common">Sphingomonas wittichii</name>
    <dbReference type="NCBI Taxonomy" id="392499"/>
    <lineage>
        <taxon>Bacteria</taxon>
        <taxon>Pseudomonadati</taxon>
        <taxon>Pseudomonadota</taxon>
        <taxon>Alphaproteobacteria</taxon>
        <taxon>Sphingomonadales</taxon>
        <taxon>Sphingomonadaceae</taxon>
        <taxon>Rhizorhabdus</taxon>
    </lineage>
</organism>
<evidence type="ECO:0000313" key="3">
    <source>
        <dbReference type="Proteomes" id="UP000001989"/>
    </source>
</evidence>
<gene>
    <name evidence="2" type="ordered locus">Swit_1786</name>
</gene>
<dbReference type="SUPFAM" id="SSF54427">
    <property type="entry name" value="NTF2-like"/>
    <property type="match status" value="1"/>
</dbReference>
<dbReference type="InterPro" id="IPR032710">
    <property type="entry name" value="NTF2-like_dom_sf"/>
</dbReference>
<dbReference type="AlphaFoldDB" id="A0A9J9LDW5"/>
<evidence type="ECO:0000259" key="1">
    <source>
        <dbReference type="Pfam" id="PF13577"/>
    </source>
</evidence>
<keyword evidence="3" id="KW-1185">Reference proteome</keyword>
<dbReference type="CDD" id="cd00531">
    <property type="entry name" value="NTF2_like"/>
    <property type="match status" value="1"/>
</dbReference>
<dbReference type="Gene3D" id="3.10.450.50">
    <property type="match status" value="1"/>
</dbReference>
<name>A0A9J9LDW5_RHIWR</name>
<dbReference type="Pfam" id="PF13577">
    <property type="entry name" value="SnoaL_4"/>
    <property type="match status" value="1"/>
</dbReference>
<reference evidence="2 3" key="1">
    <citation type="journal article" date="2010" name="J. Bacteriol.">
        <title>Genome sequence of the dioxin-mineralizing bacterium Sphingomonas wittichii RW1.</title>
        <authorList>
            <person name="Miller T.R."/>
            <person name="Delcher A.L."/>
            <person name="Salzberg S.L."/>
            <person name="Saunders E."/>
            <person name="Detter J.C."/>
            <person name="Halden R.U."/>
        </authorList>
    </citation>
    <scope>NUCLEOTIDE SEQUENCE [LARGE SCALE GENOMIC DNA]</scope>
    <source>
        <strain evidence="3">DSM 6014 / CCUG 31198 / JCM 15750 / NBRC 105917 / EY 4224 / RW1</strain>
    </source>
</reference>
<dbReference type="InterPro" id="IPR037401">
    <property type="entry name" value="SnoaL-like"/>
</dbReference>
<accession>A0A9J9LDW5</accession>
<dbReference type="Proteomes" id="UP000001989">
    <property type="component" value="Chromosome"/>
</dbReference>
<protein>
    <recommendedName>
        <fullName evidence="1">SnoaL-like domain-containing protein</fullName>
    </recommendedName>
</protein>
<evidence type="ECO:0000313" key="2">
    <source>
        <dbReference type="EMBL" id="ABQ68148.1"/>
    </source>
</evidence>
<feature type="domain" description="SnoaL-like" evidence="1">
    <location>
        <begin position="8"/>
        <end position="132"/>
    </location>
</feature>